<dbReference type="Proteomes" id="UP000095286">
    <property type="component" value="Unplaced"/>
</dbReference>
<evidence type="ECO:0000313" key="1">
    <source>
        <dbReference type="Proteomes" id="UP000095286"/>
    </source>
</evidence>
<sequence length="165" mass="18616">MICFVTVGSTKFDALIDQLGKEHVLEALSKMGVDKLVIQHGTSNYTCTKEDAIRHSIKLETYDYDTSLAEDMKKADFVIAHGGAGTIIDCLTLKKPFVVVENETLMDRHQNELAEKIAQLDGCYFTTPKELVNVLNKKIFDLQSKIVQVPEGSFEKRIRLMMMLD</sequence>
<proteinExistence type="predicted"/>
<name>A0AC35TH24_9BILA</name>
<reference evidence="2" key="1">
    <citation type="submission" date="2016-11" db="UniProtKB">
        <authorList>
            <consortium name="WormBaseParasite"/>
        </authorList>
    </citation>
    <scope>IDENTIFICATION</scope>
    <source>
        <strain evidence="2">KR3021</strain>
    </source>
</reference>
<accession>A0AC35TH24</accession>
<protein>
    <submittedName>
        <fullName evidence="2">N-acetylglucosaminyldiphosphodolichol N-acetylglucosaminyltransferase</fullName>
    </submittedName>
</protein>
<dbReference type="WBParaSite" id="RSKR_0000052600.1">
    <property type="protein sequence ID" value="RSKR_0000052600.1"/>
    <property type="gene ID" value="RSKR_0000052600"/>
</dbReference>
<evidence type="ECO:0000313" key="2">
    <source>
        <dbReference type="WBParaSite" id="RSKR_0000052600.1"/>
    </source>
</evidence>
<organism evidence="1 2">
    <name type="scientific">Rhabditophanes sp. KR3021</name>
    <dbReference type="NCBI Taxonomy" id="114890"/>
    <lineage>
        <taxon>Eukaryota</taxon>
        <taxon>Metazoa</taxon>
        <taxon>Ecdysozoa</taxon>
        <taxon>Nematoda</taxon>
        <taxon>Chromadorea</taxon>
        <taxon>Rhabditida</taxon>
        <taxon>Tylenchina</taxon>
        <taxon>Panagrolaimomorpha</taxon>
        <taxon>Strongyloidoidea</taxon>
        <taxon>Alloionematidae</taxon>
        <taxon>Rhabditophanes</taxon>
    </lineage>
</organism>